<evidence type="ECO:0000313" key="2">
    <source>
        <dbReference type="EMBL" id="CAB4767409.1"/>
    </source>
</evidence>
<dbReference type="SMART" id="SM00866">
    <property type="entry name" value="UTRA"/>
    <property type="match status" value="1"/>
</dbReference>
<gene>
    <name evidence="2" type="ORF">UFOPK2907_00346</name>
</gene>
<dbReference type="GO" id="GO:0003677">
    <property type="term" value="F:DNA binding"/>
    <property type="evidence" value="ECO:0007669"/>
    <property type="project" value="InterPro"/>
</dbReference>
<dbReference type="InterPro" id="IPR011663">
    <property type="entry name" value="UTRA"/>
</dbReference>
<protein>
    <submittedName>
        <fullName evidence="2">Unannotated protein</fullName>
    </submittedName>
</protein>
<dbReference type="GO" id="GO:0045892">
    <property type="term" value="P:negative regulation of DNA-templated transcription"/>
    <property type="evidence" value="ECO:0007669"/>
    <property type="project" value="TreeGrafter"/>
</dbReference>
<dbReference type="PANTHER" id="PTHR44846">
    <property type="entry name" value="MANNOSYL-D-GLYCERATE TRANSPORT/METABOLISM SYSTEM REPRESSOR MNGR-RELATED"/>
    <property type="match status" value="1"/>
</dbReference>
<dbReference type="AlphaFoldDB" id="A0A6J6V893"/>
<dbReference type="Gene3D" id="3.40.1410.10">
    <property type="entry name" value="Chorismate lyase-like"/>
    <property type="match status" value="1"/>
</dbReference>
<dbReference type="SUPFAM" id="SSF64288">
    <property type="entry name" value="Chorismate lyase-like"/>
    <property type="match status" value="1"/>
</dbReference>
<dbReference type="Pfam" id="PF07702">
    <property type="entry name" value="UTRA"/>
    <property type="match status" value="1"/>
</dbReference>
<sequence length="180" mass="19527">MGDLLATLGGGANEKAITTELISLRVGMPGATIAKTLRISSGQPVWEVVRGRSVAGQPAIVERAILPLQVVPSLDESYLADGGSLYKFLANQHGILDHSEEQYIEVALPGALERSWLNLPARELAVTVKGVSFNQEGVPFDCFQQTYPAQRFVFYVSGSKEHQLLSAPDRDDWTVTSLTT</sequence>
<dbReference type="EMBL" id="CAEZZR010000020">
    <property type="protein sequence ID" value="CAB4767409.1"/>
    <property type="molecule type" value="Genomic_DNA"/>
</dbReference>
<name>A0A6J6V893_9ZZZZ</name>
<evidence type="ECO:0000259" key="1">
    <source>
        <dbReference type="SMART" id="SM00866"/>
    </source>
</evidence>
<dbReference type="PANTHER" id="PTHR44846:SF1">
    <property type="entry name" value="MANNOSYL-D-GLYCERATE TRANSPORT_METABOLISM SYSTEM REPRESSOR MNGR-RELATED"/>
    <property type="match status" value="1"/>
</dbReference>
<reference evidence="2" key="1">
    <citation type="submission" date="2020-05" db="EMBL/GenBank/DDBJ databases">
        <authorList>
            <person name="Chiriac C."/>
            <person name="Salcher M."/>
            <person name="Ghai R."/>
            <person name="Kavagutti S V."/>
        </authorList>
    </citation>
    <scope>NUCLEOTIDE SEQUENCE</scope>
</reference>
<proteinExistence type="predicted"/>
<organism evidence="2">
    <name type="scientific">freshwater metagenome</name>
    <dbReference type="NCBI Taxonomy" id="449393"/>
    <lineage>
        <taxon>unclassified sequences</taxon>
        <taxon>metagenomes</taxon>
        <taxon>ecological metagenomes</taxon>
    </lineage>
</organism>
<dbReference type="InterPro" id="IPR050679">
    <property type="entry name" value="Bact_HTH_transcr_reg"/>
</dbReference>
<feature type="domain" description="UbiC transcription regulator-associated" evidence="1">
    <location>
        <begin position="12"/>
        <end position="153"/>
    </location>
</feature>
<accession>A0A6J6V893</accession>
<dbReference type="InterPro" id="IPR028978">
    <property type="entry name" value="Chorismate_lyase_/UTRA_dom_sf"/>
</dbReference>